<gene>
    <name evidence="1" type="ORF">B0J13DRAFT_179319</name>
</gene>
<sequence length="177" mass="19777">MRSGQVSRQREPRRDAHISRETLCAPLCACSRQTVDGACEERVHRLPSWWTACGTAWCIILFTTAPCPSHPSIPVSGMQTTWQGQLKVTAGQGTRPKRAPPKEAGVVRWAMRRAGLRRAHPTLAIKAGGCCRCFGRGREKGGKGIINIMRFVARLMDGCLSCHEFWTDGPRLMRHRR</sequence>
<organism evidence="1 2">
    <name type="scientific">Dactylonectria estremocensis</name>
    <dbReference type="NCBI Taxonomy" id="1079267"/>
    <lineage>
        <taxon>Eukaryota</taxon>
        <taxon>Fungi</taxon>
        <taxon>Dikarya</taxon>
        <taxon>Ascomycota</taxon>
        <taxon>Pezizomycotina</taxon>
        <taxon>Sordariomycetes</taxon>
        <taxon>Hypocreomycetidae</taxon>
        <taxon>Hypocreales</taxon>
        <taxon>Nectriaceae</taxon>
        <taxon>Dactylonectria</taxon>
    </lineage>
</organism>
<proteinExistence type="predicted"/>
<evidence type="ECO:0000313" key="2">
    <source>
        <dbReference type="Proteomes" id="UP000717696"/>
    </source>
</evidence>
<evidence type="ECO:0000313" key="1">
    <source>
        <dbReference type="EMBL" id="KAH7157737.1"/>
    </source>
</evidence>
<dbReference type="Proteomes" id="UP000717696">
    <property type="component" value="Unassembled WGS sequence"/>
</dbReference>
<protein>
    <submittedName>
        <fullName evidence="1">Uncharacterized protein</fullName>
    </submittedName>
</protein>
<accession>A0A9P9FBY8</accession>
<name>A0A9P9FBY8_9HYPO</name>
<reference evidence="1" key="1">
    <citation type="journal article" date="2021" name="Nat. Commun.">
        <title>Genetic determinants of endophytism in the Arabidopsis root mycobiome.</title>
        <authorList>
            <person name="Mesny F."/>
            <person name="Miyauchi S."/>
            <person name="Thiergart T."/>
            <person name="Pickel B."/>
            <person name="Atanasova L."/>
            <person name="Karlsson M."/>
            <person name="Huettel B."/>
            <person name="Barry K.W."/>
            <person name="Haridas S."/>
            <person name="Chen C."/>
            <person name="Bauer D."/>
            <person name="Andreopoulos W."/>
            <person name="Pangilinan J."/>
            <person name="LaButti K."/>
            <person name="Riley R."/>
            <person name="Lipzen A."/>
            <person name="Clum A."/>
            <person name="Drula E."/>
            <person name="Henrissat B."/>
            <person name="Kohler A."/>
            <person name="Grigoriev I.V."/>
            <person name="Martin F.M."/>
            <person name="Hacquard S."/>
        </authorList>
    </citation>
    <scope>NUCLEOTIDE SEQUENCE</scope>
    <source>
        <strain evidence="1">MPI-CAGE-AT-0021</strain>
    </source>
</reference>
<keyword evidence="2" id="KW-1185">Reference proteome</keyword>
<dbReference type="AlphaFoldDB" id="A0A9P9FBY8"/>
<comment type="caution">
    <text evidence="1">The sequence shown here is derived from an EMBL/GenBank/DDBJ whole genome shotgun (WGS) entry which is preliminary data.</text>
</comment>
<dbReference type="EMBL" id="JAGMUU010000003">
    <property type="protein sequence ID" value="KAH7157737.1"/>
    <property type="molecule type" value="Genomic_DNA"/>
</dbReference>